<feature type="region of interest" description="Disordered" evidence="1">
    <location>
        <begin position="55"/>
        <end position="84"/>
    </location>
</feature>
<sequence>MFMTIALLCLLCLLLALILLRSPPAVSPPPHVIPVPPPRHVSFSLVSSDSSYSLPTSPAHRRWSSPFHKRKSSPPDSPDIPVDQFGRILASSPASEMLPSPKPSRRLSTSLHLSFTGKRRSSSVSCTSTLIHLDQVDARASLPSTPATRSPPQRTRFVNPFSKRSRSRTLSPPSNNTALLSSPSGMSIPSSPRRRTLVNKFKSIFKSTSPEPSPIIQRKPILTTTNTRLRRKPVARTQPYGPPWNAPMPVPDFTLSQHPLRESAHQSFRKSMSPGQLSPRTFISELDEKLSLLQQQHIQDSITSCSFI</sequence>
<comment type="caution">
    <text evidence="3">The sequence shown here is derived from an EMBL/GenBank/DDBJ whole genome shotgun (WGS) entry which is preliminary data.</text>
</comment>
<feature type="region of interest" description="Disordered" evidence="1">
    <location>
        <begin position="141"/>
        <end position="192"/>
    </location>
</feature>
<evidence type="ECO:0000313" key="3">
    <source>
        <dbReference type="EMBL" id="KAG6380965.1"/>
    </source>
</evidence>
<dbReference type="EMBL" id="JAGFBS010000002">
    <property type="protein sequence ID" value="KAG6380965.1"/>
    <property type="molecule type" value="Genomic_DNA"/>
</dbReference>
<feature type="chain" id="PRO_5034157401" evidence="2">
    <location>
        <begin position="28"/>
        <end position="308"/>
    </location>
</feature>
<evidence type="ECO:0000256" key="1">
    <source>
        <dbReference type="SAM" id="MobiDB-lite"/>
    </source>
</evidence>
<name>A0A8I2YYD4_9AGAM</name>
<feature type="compositionally biased region" description="Polar residues" evidence="1">
    <location>
        <begin position="168"/>
        <end position="180"/>
    </location>
</feature>
<proteinExistence type="predicted"/>
<protein>
    <submittedName>
        <fullName evidence="3">Uncharacterized protein</fullName>
    </submittedName>
</protein>
<feature type="compositionally biased region" description="Basic residues" evidence="1">
    <location>
        <begin position="59"/>
        <end position="72"/>
    </location>
</feature>
<evidence type="ECO:0000256" key="2">
    <source>
        <dbReference type="SAM" id="SignalP"/>
    </source>
</evidence>
<keyword evidence="4" id="KW-1185">Reference proteome</keyword>
<gene>
    <name evidence="3" type="ORF">JVT61DRAFT_5360</name>
</gene>
<feature type="signal peptide" evidence="2">
    <location>
        <begin position="1"/>
        <end position="27"/>
    </location>
</feature>
<dbReference type="AlphaFoldDB" id="A0A8I2YYD4"/>
<feature type="compositionally biased region" description="Low complexity" evidence="1">
    <location>
        <begin position="181"/>
        <end position="191"/>
    </location>
</feature>
<dbReference type="OrthoDB" id="2686263at2759"/>
<accession>A0A8I2YYD4</accession>
<dbReference type="Proteomes" id="UP000683000">
    <property type="component" value="Unassembled WGS sequence"/>
</dbReference>
<organism evidence="3 4">
    <name type="scientific">Boletus reticuloceps</name>
    <dbReference type="NCBI Taxonomy" id="495285"/>
    <lineage>
        <taxon>Eukaryota</taxon>
        <taxon>Fungi</taxon>
        <taxon>Dikarya</taxon>
        <taxon>Basidiomycota</taxon>
        <taxon>Agaricomycotina</taxon>
        <taxon>Agaricomycetes</taxon>
        <taxon>Agaricomycetidae</taxon>
        <taxon>Boletales</taxon>
        <taxon>Boletineae</taxon>
        <taxon>Boletaceae</taxon>
        <taxon>Boletoideae</taxon>
        <taxon>Boletus</taxon>
    </lineage>
</organism>
<keyword evidence="2" id="KW-0732">Signal</keyword>
<feature type="compositionally biased region" description="Polar residues" evidence="1">
    <location>
        <begin position="142"/>
        <end position="153"/>
    </location>
</feature>
<reference evidence="3" key="1">
    <citation type="submission" date="2021-03" db="EMBL/GenBank/DDBJ databases">
        <title>Evolutionary innovations through gain and loss of genes in the ectomycorrhizal Boletales.</title>
        <authorList>
            <person name="Wu G."/>
            <person name="Miyauchi S."/>
            <person name="Morin E."/>
            <person name="Yang Z.-L."/>
            <person name="Xu J."/>
            <person name="Martin F.M."/>
        </authorList>
    </citation>
    <scope>NUCLEOTIDE SEQUENCE</scope>
    <source>
        <strain evidence="3">BR01</strain>
    </source>
</reference>
<evidence type="ECO:0000313" key="4">
    <source>
        <dbReference type="Proteomes" id="UP000683000"/>
    </source>
</evidence>